<dbReference type="InterPro" id="IPR017686">
    <property type="entry name" value="Phg/plasmid-like_prot"/>
</dbReference>
<sequence length="333" mass="37163">MSHEITSTDNMFSVREMPWHRLGEVLEDYPTRAEAQPLVHGWEPVPTTLYRGVPEIAEDGELRTRYEEVTGHVAQERSDNGALLGVTTKTFTPVLNNTMWDVAEAIQGGGVDVKYETGGSLRGGAHVWLMLRLDEPLEIDGDPNGVSLPFYMLQNAHDGSGSFRGSATQVRVVCANTVRAADMDAKARGTEFTFRHTQSVHDRIEEAREALAGWRESVENYRQLGILMLGEKVSPAGEREFLDRFIPEPVSAMTSDRVKQNVADARDQWRKCYESVTCEGITGTAWGLLQASSEWSEHIRRANNAESRFRRALLERNEVMSAATVLAREAALV</sequence>
<evidence type="ECO:0000313" key="2">
    <source>
        <dbReference type="Proteomes" id="UP001325719"/>
    </source>
</evidence>
<reference evidence="1 2" key="1">
    <citation type="submission" date="2023-12" db="EMBL/GenBank/DDBJ databases">
        <authorList>
            <person name="Wang F."/>
            <person name="Yu X."/>
            <person name="Gao C."/>
        </authorList>
    </citation>
    <scope>NUCLEOTIDE SEQUENCE [LARGE SCALE GENOMIC DNA]</scope>
</reference>
<dbReference type="NCBIfam" id="TIGR03299">
    <property type="entry name" value="LGT_TIGR03299"/>
    <property type="match status" value="1"/>
</dbReference>
<evidence type="ECO:0008006" key="3">
    <source>
        <dbReference type="Google" id="ProtNLM"/>
    </source>
</evidence>
<protein>
    <recommendedName>
        <fullName evidence="3">Capsid maturation protease</fullName>
    </recommendedName>
</protein>
<name>A0ABZ0ZXB6_9CAUD</name>
<dbReference type="Pfam" id="PF06067">
    <property type="entry name" value="DUF932"/>
    <property type="match status" value="1"/>
</dbReference>
<dbReference type="Proteomes" id="UP001325719">
    <property type="component" value="Segment"/>
</dbReference>
<dbReference type="EMBL" id="OR941552">
    <property type="protein sequence ID" value="WQY99762.1"/>
    <property type="molecule type" value="Genomic_DNA"/>
</dbReference>
<proteinExistence type="predicted"/>
<accession>A0ABZ0ZXB6</accession>
<organism evidence="1 2">
    <name type="scientific">Microbacterium phage MO526</name>
    <dbReference type="NCBI Taxonomy" id="3108092"/>
    <lineage>
        <taxon>Viruses</taxon>
        <taxon>Duplodnaviria</taxon>
        <taxon>Heunggongvirae</taxon>
        <taxon>Uroviricota</taxon>
        <taxon>Caudoviricetes</taxon>
        <taxon>Kutznervirinae</taxon>
        <taxon>Kozievirus</taxon>
        <taxon>Kozievirus MO526</taxon>
    </lineage>
</organism>
<keyword evidence="2" id="KW-1185">Reference proteome</keyword>
<evidence type="ECO:0000313" key="1">
    <source>
        <dbReference type="EMBL" id="WQY99762.1"/>
    </source>
</evidence>
<dbReference type="InterPro" id="IPR026325">
    <property type="entry name" value="DUF932"/>
</dbReference>